<gene>
    <name evidence="4" type="ORF">HK100_000672</name>
</gene>
<evidence type="ECO:0000313" key="5">
    <source>
        <dbReference type="Proteomes" id="UP001211907"/>
    </source>
</evidence>
<dbReference type="InterPro" id="IPR017380">
    <property type="entry name" value="Hist_AcTrfase_B-typ_cat-su"/>
</dbReference>
<dbReference type="InterPro" id="IPR016181">
    <property type="entry name" value="Acyl_CoA_acyltransferase"/>
</dbReference>
<dbReference type="GO" id="GO:0031509">
    <property type="term" value="P:subtelomeric heterochromatin formation"/>
    <property type="evidence" value="ECO:0007669"/>
    <property type="project" value="InterPro"/>
</dbReference>
<feature type="region of interest" description="Disordered" evidence="2">
    <location>
        <begin position="151"/>
        <end position="188"/>
    </location>
</feature>
<dbReference type="Gene3D" id="1.10.30.10">
    <property type="entry name" value="High mobility group box domain"/>
    <property type="match status" value="1"/>
</dbReference>
<dbReference type="CDD" id="cd00084">
    <property type="entry name" value="HMG-box_SF"/>
    <property type="match status" value="1"/>
</dbReference>
<evidence type="ECO:0000313" key="4">
    <source>
        <dbReference type="EMBL" id="KAJ3118126.1"/>
    </source>
</evidence>
<feature type="domain" description="YABBY protein C-terminal" evidence="3">
    <location>
        <begin position="174"/>
        <end position="216"/>
    </location>
</feature>
<dbReference type="Proteomes" id="UP001211907">
    <property type="component" value="Unassembled WGS sequence"/>
</dbReference>
<feature type="non-terminal residue" evidence="4">
    <location>
        <position position="218"/>
    </location>
</feature>
<accession>A0AAD5SZS1</accession>
<dbReference type="InterPro" id="IPR036910">
    <property type="entry name" value="HMG_box_dom_sf"/>
</dbReference>
<dbReference type="PANTHER" id="PTHR12046">
    <property type="entry name" value="HISTONE ACETYLTRANSFERASE TYPE B CATALYTIC SUBUNIT"/>
    <property type="match status" value="1"/>
</dbReference>
<dbReference type="GO" id="GO:0004402">
    <property type="term" value="F:histone acetyltransferase activity"/>
    <property type="evidence" value="ECO:0007669"/>
    <property type="project" value="InterPro"/>
</dbReference>
<dbReference type="GO" id="GO:0000781">
    <property type="term" value="C:chromosome, telomeric region"/>
    <property type="evidence" value="ECO:0007669"/>
    <property type="project" value="GOC"/>
</dbReference>
<evidence type="ECO:0000259" key="3">
    <source>
        <dbReference type="Pfam" id="PF04690"/>
    </source>
</evidence>
<dbReference type="GO" id="GO:0005634">
    <property type="term" value="C:nucleus"/>
    <property type="evidence" value="ECO:0007669"/>
    <property type="project" value="InterPro"/>
</dbReference>
<sequence length="218" mass="24974">MKGDFIARKEVYDFGVEDPNDDFQMLRDICDVEFLLQEVEKIKKSLSGSNNLSLEELLDRPVVTSNLGSIADDSDTKRAIAAVIENIKNGVYKLSKIQSIRCIEMLNLKFLNRSNKQQYKEYRLLVKRRLFQRNEEILSGMDENEMKQLKNRMGKEAAPKRSAVKKTKSGEDSAPRKPSPYNLFMKTELPKVKADNPTLAHKEAFKLAASNWKNSPDN</sequence>
<proteinExistence type="predicted"/>
<dbReference type="InterPro" id="IPR056775">
    <property type="entry name" value="YABBY_C"/>
</dbReference>
<evidence type="ECO:0000256" key="2">
    <source>
        <dbReference type="SAM" id="MobiDB-lite"/>
    </source>
</evidence>
<dbReference type="SUPFAM" id="SSF47095">
    <property type="entry name" value="HMG-box"/>
    <property type="match status" value="1"/>
</dbReference>
<evidence type="ECO:0000256" key="1">
    <source>
        <dbReference type="ARBA" id="ARBA00021268"/>
    </source>
</evidence>
<dbReference type="SUPFAM" id="SSF55729">
    <property type="entry name" value="Acyl-CoA N-acyltransferases (Nat)"/>
    <property type="match status" value="1"/>
</dbReference>
<name>A0AAD5SZS1_9FUNG</name>
<organism evidence="4 5">
    <name type="scientific">Physocladia obscura</name>
    <dbReference type="NCBI Taxonomy" id="109957"/>
    <lineage>
        <taxon>Eukaryota</taxon>
        <taxon>Fungi</taxon>
        <taxon>Fungi incertae sedis</taxon>
        <taxon>Chytridiomycota</taxon>
        <taxon>Chytridiomycota incertae sedis</taxon>
        <taxon>Chytridiomycetes</taxon>
        <taxon>Chytridiales</taxon>
        <taxon>Chytriomycetaceae</taxon>
        <taxon>Physocladia</taxon>
    </lineage>
</organism>
<comment type="caution">
    <text evidence="4">The sequence shown here is derived from an EMBL/GenBank/DDBJ whole genome shotgun (WGS) entry which is preliminary data.</text>
</comment>
<dbReference type="EMBL" id="JADGJH010001135">
    <property type="protein sequence ID" value="KAJ3118126.1"/>
    <property type="molecule type" value="Genomic_DNA"/>
</dbReference>
<reference evidence="4" key="1">
    <citation type="submission" date="2020-05" db="EMBL/GenBank/DDBJ databases">
        <title>Phylogenomic resolution of chytrid fungi.</title>
        <authorList>
            <person name="Stajich J.E."/>
            <person name="Amses K."/>
            <person name="Simmons R."/>
            <person name="Seto K."/>
            <person name="Myers J."/>
            <person name="Bonds A."/>
            <person name="Quandt C.A."/>
            <person name="Barry K."/>
            <person name="Liu P."/>
            <person name="Grigoriev I."/>
            <person name="Longcore J.E."/>
            <person name="James T.Y."/>
        </authorList>
    </citation>
    <scope>NUCLEOTIDE SEQUENCE</scope>
    <source>
        <strain evidence="4">JEL0513</strain>
    </source>
</reference>
<dbReference type="AlphaFoldDB" id="A0AAD5SZS1"/>
<dbReference type="Pfam" id="PF04690">
    <property type="entry name" value="YABBY"/>
    <property type="match status" value="1"/>
</dbReference>
<protein>
    <recommendedName>
        <fullName evidence="1">Histone acetyltransferase type B catalytic subunit</fullName>
    </recommendedName>
</protein>
<keyword evidence="5" id="KW-1185">Reference proteome</keyword>